<keyword evidence="3" id="KW-1185">Reference proteome</keyword>
<dbReference type="OrthoDB" id="71307at2759"/>
<dbReference type="EMBL" id="WIUZ02000013">
    <property type="protein sequence ID" value="KAF9781656.1"/>
    <property type="molecule type" value="Genomic_DNA"/>
</dbReference>
<dbReference type="SUPFAM" id="SSF54695">
    <property type="entry name" value="POZ domain"/>
    <property type="match status" value="1"/>
</dbReference>
<accession>A0A9P6H906</accession>
<dbReference type="InterPro" id="IPR000210">
    <property type="entry name" value="BTB/POZ_dom"/>
</dbReference>
<comment type="caution">
    <text evidence="2">The sequence shown here is derived from an EMBL/GenBank/DDBJ whole genome shotgun (WGS) entry which is preliminary data.</text>
</comment>
<dbReference type="Pfam" id="PF00651">
    <property type="entry name" value="BTB"/>
    <property type="match status" value="1"/>
</dbReference>
<proteinExistence type="predicted"/>
<dbReference type="SMART" id="SM00225">
    <property type="entry name" value="BTB"/>
    <property type="match status" value="1"/>
</dbReference>
<evidence type="ECO:0000313" key="3">
    <source>
        <dbReference type="Proteomes" id="UP000736335"/>
    </source>
</evidence>
<gene>
    <name evidence="2" type="ORF">BJ322DRAFT_1077504</name>
</gene>
<feature type="domain" description="BTB" evidence="1">
    <location>
        <begin position="25"/>
        <end position="100"/>
    </location>
</feature>
<organism evidence="2 3">
    <name type="scientific">Thelephora terrestris</name>
    <dbReference type="NCBI Taxonomy" id="56493"/>
    <lineage>
        <taxon>Eukaryota</taxon>
        <taxon>Fungi</taxon>
        <taxon>Dikarya</taxon>
        <taxon>Basidiomycota</taxon>
        <taxon>Agaricomycotina</taxon>
        <taxon>Agaricomycetes</taxon>
        <taxon>Thelephorales</taxon>
        <taxon>Thelephoraceae</taxon>
        <taxon>Thelephora</taxon>
    </lineage>
</organism>
<protein>
    <recommendedName>
        <fullName evidence="1">BTB domain-containing protein</fullName>
    </recommendedName>
</protein>
<name>A0A9P6H906_9AGAM</name>
<dbReference type="AlphaFoldDB" id="A0A9P6H906"/>
<evidence type="ECO:0000313" key="2">
    <source>
        <dbReference type="EMBL" id="KAF9781656.1"/>
    </source>
</evidence>
<reference evidence="2" key="1">
    <citation type="journal article" date="2020" name="Nat. Commun.">
        <title>Large-scale genome sequencing of mycorrhizal fungi provides insights into the early evolution of symbiotic traits.</title>
        <authorList>
            <person name="Miyauchi S."/>
            <person name="Kiss E."/>
            <person name="Kuo A."/>
            <person name="Drula E."/>
            <person name="Kohler A."/>
            <person name="Sanchez-Garcia M."/>
            <person name="Morin E."/>
            <person name="Andreopoulos B."/>
            <person name="Barry K.W."/>
            <person name="Bonito G."/>
            <person name="Buee M."/>
            <person name="Carver A."/>
            <person name="Chen C."/>
            <person name="Cichocki N."/>
            <person name="Clum A."/>
            <person name="Culley D."/>
            <person name="Crous P.W."/>
            <person name="Fauchery L."/>
            <person name="Girlanda M."/>
            <person name="Hayes R.D."/>
            <person name="Keri Z."/>
            <person name="LaButti K."/>
            <person name="Lipzen A."/>
            <person name="Lombard V."/>
            <person name="Magnuson J."/>
            <person name="Maillard F."/>
            <person name="Murat C."/>
            <person name="Nolan M."/>
            <person name="Ohm R.A."/>
            <person name="Pangilinan J."/>
            <person name="Pereira M.F."/>
            <person name="Perotto S."/>
            <person name="Peter M."/>
            <person name="Pfister S."/>
            <person name="Riley R."/>
            <person name="Sitrit Y."/>
            <person name="Stielow J.B."/>
            <person name="Szollosi G."/>
            <person name="Zifcakova L."/>
            <person name="Stursova M."/>
            <person name="Spatafora J.W."/>
            <person name="Tedersoo L."/>
            <person name="Vaario L.M."/>
            <person name="Yamada A."/>
            <person name="Yan M."/>
            <person name="Wang P."/>
            <person name="Xu J."/>
            <person name="Bruns T."/>
            <person name="Baldrian P."/>
            <person name="Vilgalys R."/>
            <person name="Dunand C."/>
            <person name="Henrissat B."/>
            <person name="Grigoriev I.V."/>
            <person name="Hibbett D."/>
            <person name="Nagy L.G."/>
            <person name="Martin F.M."/>
        </authorList>
    </citation>
    <scope>NUCLEOTIDE SEQUENCE</scope>
    <source>
        <strain evidence="2">UH-Tt-Lm1</strain>
    </source>
</reference>
<dbReference type="Gene3D" id="3.30.710.10">
    <property type="entry name" value="Potassium Channel Kv1.1, Chain A"/>
    <property type="match status" value="1"/>
</dbReference>
<dbReference type="PROSITE" id="PS50097">
    <property type="entry name" value="BTB"/>
    <property type="match status" value="1"/>
</dbReference>
<evidence type="ECO:0000259" key="1">
    <source>
        <dbReference type="PROSITE" id="PS50097"/>
    </source>
</evidence>
<reference evidence="2" key="2">
    <citation type="submission" date="2020-11" db="EMBL/GenBank/DDBJ databases">
        <authorList>
            <consortium name="DOE Joint Genome Institute"/>
            <person name="Kuo A."/>
            <person name="Miyauchi S."/>
            <person name="Kiss E."/>
            <person name="Drula E."/>
            <person name="Kohler A."/>
            <person name="Sanchez-Garcia M."/>
            <person name="Andreopoulos B."/>
            <person name="Barry K.W."/>
            <person name="Bonito G."/>
            <person name="Buee M."/>
            <person name="Carver A."/>
            <person name="Chen C."/>
            <person name="Cichocki N."/>
            <person name="Clum A."/>
            <person name="Culley D."/>
            <person name="Crous P.W."/>
            <person name="Fauchery L."/>
            <person name="Girlanda M."/>
            <person name="Hayes R."/>
            <person name="Keri Z."/>
            <person name="Labutti K."/>
            <person name="Lipzen A."/>
            <person name="Lombard V."/>
            <person name="Magnuson J."/>
            <person name="Maillard F."/>
            <person name="Morin E."/>
            <person name="Murat C."/>
            <person name="Nolan M."/>
            <person name="Ohm R."/>
            <person name="Pangilinan J."/>
            <person name="Pereira M."/>
            <person name="Perotto S."/>
            <person name="Peter M."/>
            <person name="Riley R."/>
            <person name="Sitrit Y."/>
            <person name="Stielow B."/>
            <person name="Szollosi G."/>
            <person name="Zifcakova L."/>
            <person name="Stursova M."/>
            <person name="Spatafora J.W."/>
            <person name="Tedersoo L."/>
            <person name="Vaario L.-M."/>
            <person name="Yamada A."/>
            <person name="Yan M."/>
            <person name="Wang P."/>
            <person name="Xu J."/>
            <person name="Bruns T."/>
            <person name="Baldrian P."/>
            <person name="Vilgalys R."/>
            <person name="Henrissat B."/>
            <person name="Grigoriev I.V."/>
            <person name="Hibbett D."/>
            <person name="Nagy L.G."/>
            <person name="Martin F.M."/>
        </authorList>
    </citation>
    <scope>NUCLEOTIDE SEQUENCE</scope>
    <source>
        <strain evidence="2">UH-Tt-Lm1</strain>
    </source>
</reference>
<sequence length="234" mass="26174">MSSGDLETAATTAVWPSPDFCANGADVVIRPAGGPEFRAHKAILSLVSPVFKDMFTLPQPPFEKPFDEPETLPHVDVQDSPKTWEIILRTIYPTSLLSAAQTYEMECVIEVHKKAFENRAFILEDPLHLFSIACACGFEDQATYVARNAELMEFTRRFDPSNLKGLTFGAYGRLVSFLAERDSEWHRILRSTRYPATSTALIPRQRRFTSTSWSIGRGAEENAGGIRQSSALLR</sequence>
<dbReference type="InterPro" id="IPR011333">
    <property type="entry name" value="SKP1/BTB/POZ_sf"/>
</dbReference>
<dbReference type="Proteomes" id="UP000736335">
    <property type="component" value="Unassembled WGS sequence"/>
</dbReference>
<dbReference type="CDD" id="cd18186">
    <property type="entry name" value="BTB_POZ_ZBTB_KLHL-like"/>
    <property type="match status" value="1"/>
</dbReference>